<dbReference type="RefSeq" id="WP_052559099.1">
    <property type="nucleotide sequence ID" value="NZ_JMCC02000181.1"/>
</dbReference>
<feature type="transmembrane region" description="Helical" evidence="1">
    <location>
        <begin position="228"/>
        <end position="245"/>
    </location>
</feature>
<proteinExistence type="predicted"/>
<keyword evidence="1" id="KW-0472">Membrane</keyword>
<dbReference type="SUPFAM" id="SSF48452">
    <property type="entry name" value="TPR-like"/>
    <property type="match status" value="1"/>
</dbReference>
<accession>A0A0C1ZLV2</accession>
<feature type="transmembrane region" description="Helical" evidence="1">
    <location>
        <begin position="45"/>
        <end position="64"/>
    </location>
</feature>
<feature type="transmembrane region" description="Helical" evidence="1">
    <location>
        <begin position="142"/>
        <end position="165"/>
    </location>
</feature>
<gene>
    <name evidence="2" type="ORF">DB30_02541</name>
</gene>
<evidence type="ECO:0000313" key="2">
    <source>
        <dbReference type="EMBL" id="KIG11778.1"/>
    </source>
</evidence>
<keyword evidence="1" id="KW-1133">Transmembrane helix</keyword>
<feature type="transmembrane region" description="Helical" evidence="1">
    <location>
        <begin position="266"/>
        <end position="283"/>
    </location>
</feature>
<protein>
    <recommendedName>
        <fullName evidence="4">Tetratricopeptide repeat protein</fullName>
    </recommendedName>
</protein>
<sequence>MTALLRWLRKIPSQADLRRRAFVFVCVLALSFVPMVGTLGYFSSLLLAPLLSCLAVVAGVDAVLRVRAAAGTERSSLGAGQLADAVGPPAQRRATDVEAGPLWRLAADGARELAWLLGLALGVLVVGMLWTTNCDPIGGAAYFVMGPVCSAALAWLAGVAAALLLGPRKRWVLLLAGWTPLLGSTLIGVYRLYADPVVFAYDPFFGWFSGPIYDEGIEISSRYVLYRGYNWMAAAAVWLALGASLDEQLGLSWRRMLASGPSRLRSAVAAALAIAALVIGWSAPRLGFSATTESLGRVLAATKTTEHFVIRYAPTSITAREIEMVAAEHEFAWHQLERRLGSAPSRKVQSFIFVNGEQRGALIGANRVEVSPPWRQQMYLSHRPWPHDVMHHELAHAFLGDFGDPVLGLPIAGLRFNGALVEGVPTALAPRAHDNLGLHEQAAVLDRLEKRPPLQEIMGAGFWGAAASRAYAAAGSFVLWLAQTHDWAAVAELYGNAGDFEATFGASLAELEAGWIAFLRQIPLREADIEAQAQRYQRSSVFRRPCAHRAADLGRAAAVARVLGQEDEALDTQRTLCRIEPDEPGHFLRLADMLAGWEQFEEAAIVLDELAAREELTATVRAIIDEQRGDTALVAGQLEEAAVHYRAAIGLGLSEASRRQLQIKLMATEDAELAPLVVAYFGPFRVNGDSRANSMLQLWTAAKIAEVPGYAAVGDYLVGRQFLSIAEPERAAEVLGRAVVDEGGVLSVELRRAALLGLVSALTQTKDWAGARAVLGGVEAIAEGEGHRMEVGEWRERIAFFQTYFP</sequence>
<organism evidence="2 3">
    <name type="scientific">Enhygromyxa salina</name>
    <dbReference type="NCBI Taxonomy" id="215803"/>
    <lineage>
        <taxon>Bacteria</taxon>
        <taxon>Pseudomonadati</taxon>
        <taxon>Myxococcota</taxon>
        <taxon>Polyangia</taxon>
        <taxon>Nannocystales</taxon>
        <taxon>Nannocystaceae</taxon>
        <taxon>Enhygromyxa</taxon>
    </lineage>
</organism>
<dbReference type="Proteomes" id="UP000031599">
    <property type="component" value="Unassembled WGS sequence"/>
</dbReference>
<feature type="transmembrane region" description="Helical" evidence="1">
    <location>
        <begin position="21"/>
        <end position="39"/>
    </location>
</feature>
<dbReference type="EMBL" id="JMCC02000181">
    <property type="protein sequence ID" value="KIG11778.1"/>
    <property type="molecule type" value="Genomic_DNA"/>
</dbReference>
<dbReference type="AlphaFoldDB" id="A0A0C1ZLV2"/>
<evidence type="ECO:0000256" key="1">
    <source>
        <dbReference type="SAM" id="Phobius"/>
    </source>
</evidence>
<comment type="caution">
    <text evidence="2">The sequence shown here is derived from an EMBL/GenBank/DDBJ whole genome shotgun (WGS) entry which is preliminary data.</text>
</comment>
<feature type="transmembrane region" description="Helical" evidence="1">
    <location>
        <begin position="113"/>
        <end position="130"/>
    </location>
</feature>
<evidence type="ECO:0008006" key="4">
    <source>
        <dbReference type="Google" id="ProtNLM"/>
    </source>
</evidence>
<feature type="transmembrane region" description="Helical" evidence="1">
    <location>
        <begin position="172"/>
        <end position="193"/>
    </location>
</feature>
<reference evidence="2 3" key="1">
    <citation type="submission" date="2014-12" db="EMBL/GenBank/DDBJ databases">
        <title>Genome assembly of Enhygromyxa salina DSM 15201.</title>
        <authorList>
            <person name="Sharma G."/>
            <person name="Subramanian S."/>
        </authorList>
    </citation>
    <scope>NUCLEOTIDE SEQUENCE [LARGE SCALE GENOMIC DNA]</scope>
    <source>
        <strain evidence="2 3">DSM 15201</strain>
    </source>
</reference>
<evidence type="ECO:0000313" key="3">
    <source>
        <dbReference type="Proteomes" id="UP000031599"/>
    </source>
</evidence>
<keyword evidence="1" id="KW-0812">Transmembrane</keyword>
<dbReference type="InterPro" id="IPR011990">
    <property type="entry name" value="TPR-like_helical_dom_sf"/>
</dbReference>
<name>A0A0C1ZLV2_9BACT</name>
<dbReference type="Gene3D" id="1.25.40.10">
    <property type="entry name" value="Tetratricopeptide repeat domain"/>
    <property type="match status" value="1"/>
</dbReference>